<feature type="region of interest" description="Disordered" evidence="1">
    <location>
        <begin position="356"/>
        <end position="384"/>
    </location>
</feature>
<sequence length="435" mass="45406">MKDLRSAAALTAALMTALTTLAVGPAGVAGAQEDSVVLEGQLWFDRNENNVWEWGEPVYGNSRGVRIVDAATRAVLGEFPTDASGRYRAEGLPKVDLDVQVVDADVFRVGPARKGPGTVDFGLVGGTVEGRLFVDQNEDGVRQPDEHGLAVARTLRLTRGAVELPSPEVLGEGGYVFRDLPAGEYVLEAADRAPAAHIAAPLTELDVDPVTRRKTITVPVAGAGRADVRYVWQTIDFAMGTPKLTPAKDTYALGDEVELTVPVTNLGPVADRAKFTMFRMGPARSVTDSLVMEASGQEFGLREVLQPGGTVEIGIRYVLDSADIEELHLFSRPNSAQGFRDSNVRNNHAIVPIKLSTGTTPTSATSATSTAAATPTTAEEPGTASGTVAAPVAVVSGGGGLASTGVAPGVFVVIGGLLVGGGALAYLAARRRRRA</sequence>
<keyword evidence="3" id="KW-0732">Signal</keyword>
<keyword evidence="2" id="KW-0472">Membrane</keyword>
<dbReference type="RefSeq" id="WP_184688767.1">
    <property type="nucleotide sequence ID" value="NZ_JACHJN010000002.1"/>
</dbReference>
<dbReference type="GO" id="GO:0005975">
    <property type="term" value="P:carbohydrate metabolic process"/>
    <property type="evidence" value="ECO:0007669"/>
    <property type="project" value="UniProtKB-ARBA"/>
</dbReference>
<dbReference type="EMBL" id="JACHJN010000002">
    <property type="protein sequence ID" value="MBB5954460.1"/>
    <property type="molecule type" value="Genomic_DNA"/>
</dbReference>
<feature type="signal peptide" evidence="3">
    <location>
        <begin position="1"/>
        <end position="22"/>
    </location>
</feature>
<keyword evidence="2" id="KW-1133">Transmembrane helix</keyword>
<evidence type="ECO:0000256" key="3">
    <source>
        <dbReference type="SAM" id="SignalP"/>
    </source>
</evidence>
<evidence type="ECO:0000313" key="4">
    <source>
        <dbReference type="EMBL" id="MBB5954460.1"/>
    </source>
</evidence>
<dbReference type="AlphaFoldDB" id="A0A841CBV2"/>
<keyword evidence="5" id="KW-1185">Reference proteome</keyword>
<evidence type="ECO:0000313" key="5">
    <source>
        <dbReference type="Proteomes" id="UP000547510"/>
    </source>
</evidence>
<dbReference type="Gene3D" id="2.60.40.10">
    <property type="entry name" value="Immunoglobulins"/>
    <property type="match status" value="2"/>
</dbReference>
<protein>
    <recommendedName>
        <fullName evidence="6">SD-repeat containing protein B domain-containing protein</fullName>
    </recommendedName>
</protein>
<feature type="transmembrane region" description="Helical" evidence="2">
    <location>
        <begin position="406"/>
        <end position="429"/>
    </location>
</feature>
<keyword evidence="2" id="KW-0812">Transmembrane</keyword>
<reference evidence="4 5" key="1">
    <citation type="submission" date="2020-08" db="EMBL/GenBank/DDBJ databases">
        <title>Genomic Encyclopedia of Type Strains, Phase III (KMG-III): the genomes of soil and plant-associated and newly described type strains.</title>
        <authorList>
            <person name="Whitman W."/>
        </authorList>
    </citation>
    <scope>NUCLEOTIDE SEQUENCE [LARGE SCALE GENOMIC DNA]</scope>
    <source>
        <strain evidence="4 5">CECT 8640</strain>
    </source>
</reference>
<evidence type="ECO:0008006" key="6">
    <source>
        <dbReference type="Google" id="ProtNLM"/>
    </source>
</evidence>
<comment type="caution">
    <text evidence="4">The sequence shown here is derived from an EMBL/GenBank/DDBJ whole genome shotgun (WGS) entry which is preliminary data.</text>
</comment>
<name>A0A841CBV2_9PSEU</name>
<dbReference type="Proteomes" id="UP000547510">
    <property type="component" value="Unassembled WGS sequence"/>
</dbReference>
<gene>
    <name evidence="4" type="ORF">FHS29_001030</name>
</gene>
<feature type="chain" id="PRO_5039599827" description="SD-repeat containing protein B domain-containing protein" evidence="3">
    <location>
        <begin position="23"/>
        <end position="435"/>
    </location>
</feature>
<evidence type="ECO:0000256" key="2">
    <source>
        <dbReference type="SAM" id="Phobius"/>
    </source>
</evidence>
<evidence type="ECO:0000256" key="1">
    <source>
        <dbReference type="SAM" id="MobiDB-lite"/>
    </source>
</evidence>
<proteinExistence type="predicted"/>
<accession>A0A841CBV2</accession>
<dbReference type="InterPro" id="IPR013783">
    <property type="entry name" value="Ig-like_fold"/>
</dbReference>
<organism evidence="4 5">
    <name type="scientific">Saccharothrix tamanrassetensis</name>
    <dbReference type="NCBI Taxonomy" id="1051531"/>
    <lineage>
        <taxon>Bacteria</taxon>
        <taxon>Bacillati</taxon>
        <taxon>Actinomycetota</taxon>
        <taxon>Actinomycetes</taxon>
        <taxon>Pseudonocardiales</taxon>
        <taxon>Pseudonocardiaceae</taxon>
        <taxon>Saccharothrix</taxon>
    </lineage>
</organism>
<dbReference type="SUPFAM" id="SSF117074">
    <property type="entry name" value="Hypothetical protein PA1324"/>
    <property type="match status" value="2"/>
</dbReference>